<dbReference type="InterPro" id="IPR017853">
    <property type="entry name" value="GH"/>
</dbReference>
<dbReference type="InterPro" id="IPR050288">
    <property type="entry name" value="Cellulose_deg_GH3"/>
</dbReference>
<dbReference type="Pfam" id="PF14310">
    <property type="entry name" value="Fn3-like"/>
    <property type="match status" value="1"/>
</dbReference>
<keyword evidence="7" id="KW-1185">Reference proteome</keyword>
<dbReference type="InterPro" id="IPR001764">
    <property type="entry name" value="Glyco_hydro_3_N"/>
</dbReference>
<dbReference type="PROSITE" id="PS00775">
    <property type="entry name" value="GLYCOSYL_HYDROL_F3"/>
    <property type="match status" value="1"/>
</dbReference>
<dbReference type="SUPFAM" id="SSF52279">
    <property type="entry name" value="Beta-D-glucan exohydrolase, C-terminal domain"/>
    <property type="match status" value="1"/>
</dbReference>
<accession>A0A3D8TKD1</accession>
<dbReference type="Proteomes" id="UP000257055">
    <property type="component" value="Unassembled WGS sequence"/>
</dbReference>
<protein>
    <submittedName>
        <fullName evidence="6">Beta-glucosidase</fullName>
    </submittedName>
</protein>
<evidence type="ECO:0000256" key="2">
    <source>
        <dbReference type="ARBA" id="ARBA00022801"/>
    </source>
</evidence>
<keyword evidence="2 4" id="KW-0378">Hydrolase</keyword>
<name>A0A3D8TKD1_9LIST</name>
<dbReference type="GO" id="GO:0008422">
    <property type="term" value="F:beta-glucosidase activity"/>
    <property type="evidence" value="ECO:0007669"/>
    <property type="project" value="UniProtKB-ARBA"/>
</dbReference>
<dbReference type="PANTHER" id="PTHR42715">
    <property type="entry name" value="BETA-GLUCOSIDASE"/>
    <property type="match status" value="1"/>
</dbReference>
<evidence type="ECO:0000259" key="5">
    <source>
        <dbReference type="SMART" id="SM01217"/>
    </source>
</evidence>
<evidence type="ECO:0000256" key="1">
    <source>
        <dbReference type="ARBA" id="ARBA00005336"/>
    </source>
</evidence>
<comment type="caution">
    <text evidence="6">The sequence shown here is derived from an EMBL/GenBank/DDBJ whole genome shotgun (WGS) entry which is preliminary data.</text>
</comment>
<dbReference type="PANTHER" id="PTHR42715:SF10">
    <property type="entry name" value="BETA-GLUCOSIDASE"/>
    <property type="match status" value="1"/>
</dbReference>
<dbReference type="Pfam" id="PF00933">
    <property type="entry name" value="Glyco_hydro_3"/>
    <property type="match status" value="1"/>
</dbReference>
<keyword evidence="3" id="KW-0119">Carbohydrate metabolism</keyword>
<dbReference type="InterPro" id="IPR002772">
    <property type="entry name" value="Glyco_hydro_3_C"/>
</dbReference>
<dbReference type="Gene3D" id="3.40.50.1700">
    <property type="entry name" value="Glycoside hydrolase family 3 C-terminal domain"/>
    <property type="match status" value="1"/>
</dbReference>
<dbReference type="PRINTS" id="PR00133">
    <property type="entry name" value="GLHYDRLASE3"/>
</dbReference>
<dbReference type="RefSeq" id="WP_115754015.1">
    <property type="nucleotide sequence ID" value="NZ_LARY01000004.1"/>
</dbReference>
<feature type="domain" description="Fibronectin type III-like" evidence="5">
    <location>
        <begin position="575"/>
        <end position="645"/>
    </location>
</feature>
<dbReference type="AlphaFoldDB" id="A0A3D8TKD1"/>
<sequence>MDIKLLTRTLTLKEKALLLSGKNNWETHEIARMNIPSFFLSDGPHGLRKQEGKADHLGLNESRKSTCFPTAATIANSWDETLARKIGEAIGEEAISQDVDVVLGPGLNIKRDPRGGRNFEYFSEDPYLAGKMAASYIKGIQATGTFACPKHFAANSQETRRMASDSEVDLRSLREIYLTGFEIAVKEAHPKAMMSAYNKVNGVYANENAFLLRDVLKQEWGFDGFVVSDWGGSNDHVLGVQNGSHLEMPSTGAAGANEIIQAIQNGELSEQVLDERISELLTVLLSKETKSGSFSSEKESEHHQLAKEAALKSAVLLKNEAAILPLKKGTKVALIGEFAKKPRYQGAGSSLVNPTRLEAATDIIRDYPVEFVGFETGYKTNSLATKPELLKEAVELAKKADVVLLYLGLDESSESEGMDRTQFTLPQNQLELIHALKQVNSNLIGILAGGSSFDLSFDTDLKAILTGYLSGQAGASALLDLLTGKASPSGKLNETYPFRLEDTALGDHFPAKGKASQYFEALFVGYRYYQAASVPVKYPFGFGLSYSKFAYSDIELSETGVSFQLTNTGQFDAEEISQLYVSMESGQNFRPKRELKAFAKTFLKRGESQTVFLPFDEYTFRYFDTETNQFEIEPGHYKVEIGTSSEAIELSTTVEQKGTAAKKKSQVEKFPHYFSGQMKQVPLAEFEALLGREVTKEEATLTRRPLLENDTIGDMQFAKSALARLAYHILEQKKQRSEKKGKPNLNVLFIYNMPFRAIYKMTAGKIDREMVQGILTIVNGSFWKGLRSVLKARRNCKKNQ</sequence>
<dbReference type="InterPro" id="IPR026891">
    <property type="entry name" value="Fn3-like"/>
</dbReference>
<comment type="similarity">
    <text evidence="1 4">Belongs to the glycosyl hydrolase 3 family.</text>
</comment>
<dbReference type="InterPro" id="IPR019800">
    <property type="entry name" value="Glyco_hydro_3_AS"/>
</dbReference>
<organism evidence="6 7">
    <name type="scientific">Listeria kieliensis</name>
    <dbReference type="NCBI Taxonomy" id="1621700"/>
    <lineage>
        <taxon>Bacteria</taxon>
        <taxon>Bacillati</taxon>
        <taxon>Bacillota</taxon>
        <taxon>Bacilli</taxon>
        <taxon>Bacillales</taxon>
        <taxon>Listeriaceae</taxon>
        <taxon>Listeria</taxon>
    </lineage>
</organism>
<dbReference type="Pfam" id="PF01915">
    <property type="entry name" value="Glyco_hydro_3_C"/>
    <property type="match status" value="1"/>
</dbReference>
<dbReference type="InterPro" id="IPR036962">
    <property type="entry name" value="Glyco_hydro_3_N_sf"/>
</dbReference>
<evidence type="ECO:0000313" key="7">
    <source>
        <dbReference type="Proteomes" id="UP000257055"/>
    </source>
</evidence>
<evidence type="ECO:0000256" key="4">
    <source>
        <dbReference type="RuleBase" id="RU361161"/>
    </source>
</evidence>
<dbReference type="InterPro" id="IPR013783">
    <property type="entry name" value="Ig-like_fold"/>
</dbReference>
<proteinExistence type="inferred from homology"/>
<dbReference type="SMART" id="SM01217">
    <property type="entry name" value="Fn3_like"/>
    <property type="match status" value="1"/>
</dbReference>
<evidence type="ECO:0000256" key="3">
    <source>
        <dbReference type="ARBA" id="ARBA00023277"/>
    </source>
</evidence>
<dbReference type="SUPFAM" id="SSF51445">
    <property type="entry name" value="(Trans)glycosidases"/>
    <property type="match status" value="1"/>
</dbReference>
<keyword evidence="4" id="KW-0326">Glycosidase</keyword>
<dbReference type="FunFam" id="2.60.40.10:FF:000495">
    <property type="entry name" value="Periplasmic beta-glucosidase"/>
    <property type="match status" value="1"/>
</dbReference>
<gene>
    <name evidence="6" type="ORF">UR08_12460</name>
</gene>
<dbReference type="EMBL" id="LARY01000004">
    <property type="protein sequence ID" value="RDW99100.1"/>
    <property type="molecule type" value="Genomic_DNA"/>
</dbReference>
<dbReference type="Gene3D" id="2.60.40.10">
    <property type="entry name" value="Immunoglobulins"/>
    <property type="match status" value="1"/>
</dbReference>
<reference evidence="7" key="1">
    <citation type="submission" date="2015-04" db="EMBL/GenBank/DDBJ databases">
        <authorList>
            <person name="Schardt J."/>
            <person name="Mueller-Herbst S."/>
            <person name="Scherer S."/>
            <person name="Huptas C."/>
        </authorList>
    </citation>
    <scope>NUCLEOTIDE SEQUENCE [LARGE SCALE GENOMIC DNA]</scope>
    <source>
        <strain evidence="7">Kiel-L1</strain>
    </source>
</reference>
<evidence type="ECO:0000313" key="6">
    <source>
        <dbReference type="EMBL" id="RDW99100.1"/>
    </source>
</evidence>
<dbReference type="GO" id="GO:0005975">
    <property type="term" value="P:carbohydrate metabolic process"/>
    <property type="evidence" value="ECO:0007669"/>
    <property type="project" value="InterPro"/>
</dbReference>
<dbReference type="InterPro" id="IPR036881">
    <property type="entry name" value="Glyco_hydro_3_C_sf"/>
</dbReference>
<dbReference type="Gene3D" id="3.20.20.300">
    <property type="entry name" value="Glycoside hydrolase, family 3, N-terminal domain"/>
    <property type="match status" value="1"/>
</dbReference>